<dbReference type="AlphaFoldDB" id="A0A2T2WRH4"/>
<accession>A0A2T2WRH4</accession>
<proteinExistence type="predicted"/>
<protein>
    <submittedName>
        <fullName evidence="1">Uncharacterized protein</fullName>
    </submittedName>
</protein>
<sequence>MESDMMPLALAVMDVTAQSWQQAHDDPKHLTLGGMLHRMKDPNVQISLKMIFNILQKFPVRYSGMGN</sequence>
<dbReference type="Proteomes" id="UP000242705">
    <property type="component" value="Unassembled WGS sequence"/>
</dbReference>
<dbReference type="EMBL" id="PXYX01000042">
    <property type="protein sequence ID" value="PSR24836.1"/>
    <property type="molecule type" value="Genomic_DNA"/>
</dbReference>
<reference evidence="1 2" key="1">
    <citation type="journal article" date="2014" name="BMC Genomics">
        <title>Comparison of environmental and isolate Sulfobacillus genomes reveals diverse carbon, sulfur, nitrogen, and hydrogen metabolisms.</title>
        <authorList>
            <person name="Justice N.B."/>
            <person name="Norman A."/>
            <person name="Brown C.T."/>
            <person name="Singh A."/>
            <person name="Thomas B.C."/>
            <person name="Banfield J.F."/>
        </authorList>
    </citation>
    <scope>NUCLEOTIDE SEQUENCE [LARGE SCALE GENOMIC DNA]</scope>
    <source>
        <strain evidence="1">AMDSBA5</strain>
    </source>
</reference>
<gene>
    <name evidence="1" type="ORF">C7B47_13950</name>
</gene>
<comment type="caution">
    <text evidence="1">The sequence shown here is derived from an EMBL/GenBank/DDBJ whole genome shotgun (WGS) entry which is preliminary data.</text>
</comment>
<name>A0A2T2WRH4_SULTH</name>
<evidence type="ECO:0000313" key="1">
    <source>
        <dbReference type="EMBL" id="PSR24836.1"/>
    </source>
</evidence>
<evidence type="ECO:0000313" key="2">
    <source>
        <dbReference type="Proteomes" id="UP000242705"/>
    </source>
</evidence>
<organism evidence="1 2">
    <name type="scientific">Sulfobacillus thermosulfidooxidans</name>
    <dbReference type="NCBI Taxonomy" id="28034"/>
    <lineage>
        <taxon>Bacteria</taxon>
        <taxon>Bacillati</taxon>
        <taxon>Bacillota</taxon>
        <taxon>Clostridia</taxon>
        <taxon>Eubacteriales</taxon>
        <taxon>Clostridiales Family XVII. Incertae Sedis</taxon>
        <taxon>Sulfobacillus</taxon>
    </lineage>
</organism>